<dbReference type="InterPro" id="IPR013780">
    <property type="entry name" value="Glyco_hydro_b"/>
</dbReference>
<evidence type="ECO:0000256" key="2">
    <source>
        <dbReference type="ARBA" id="ARBA00022729"/>
    </source>
</evidence>
<proteinExistence type="inferred from homology"/>
<dbReference type="InterPro" id="IPR033453">
    <property type="entry name" value="Glyco_hydro_30_TIM-barrel"/>
</dbReference>
<dbReference type="Pfam" id="PF02055">
    <property type="entry name" value="Glyco_hydro_30"/>
    <property type="match status" value="1"/>
</dbReference>
<dbReference type="InterPro" id="IPR017853">
    <property type="entry name" value="GH"/>
</dbReference>
<reference evidence="6 7" key="1">
    <citation type="submission" date="2024-02" db="EMBL/GenBank/DDBJ databases">
        <authorList>
            <person name="Chen Y."/>
            <person name="Shah S."/>
            <person name="Dougan E. K."/>
            <person name="Thang M."/>
            <person name="Chan C."/>
        </authorList>
    </citation>
    <scope>NUCLEOTIDE SEQUENCE [LARGE SCALE GENOMIC DNA]</scope>
</reference>
<dbReference type="PANTHER" id="PTHR11069">
    <property type="entry name" value="GLUCOSYLCERAMIDASE"/>
    <property type="match status" value="1"/>
</dbReference>
<protein>
    <recommendedName>
        <fullName evidence="8">Glucosylceramidase</fullName>
    </recommendedName>
</protein>
<evidence type="ECO:0000313" key="6">
    <source>
        <dbReference type="EMBL" id="CAK9117889.1"/>
    </source>
</evidence>
<dbReference type="Pfam" id="PF17189">
    <property type="entry name" value="Glyco_hydro_30C"/>
    <property type="match status" value="1"/>
</dbReference>
<evidence type="ECO:0000313" key="7">
    <source>
        <dbReference type="Proteomes" id="UP001642484"/>
    </source>
</evidence>
<dbReference type="EMBL" id="CAXAMN010028850">
    <property type="protein sequence ID" value="CAK9117889.1"/>
    <property type="molecule type" value="Genomic_DNA"/>
</dbReference>
<evidence type="ECO:0000256" key="3">
    <source>
        <dbReference type="ARBA" id="ARBA00022801"/>
    </source>
</evidence>
<dbReference type="InterPro" id="IPR033452">
    <property type="entry name" value="GH30_C"/>
</dbReference>
<dbReference type="PANTHER" id="PTHR11069:SF23">
    <property type="entry name" value="LYSOSOMAL ACID GLUCOSYLCERAMIDASE"/>
    <property type="match status" value="1"/>
</dbReference>
<gene>
    <name evidence="6" type="ORF">CCMP2556_LOCUS55114</name>
</gene>
<feature type="domain" description="Glycosyl hydrolase family 30 beta sandwich" evidence="5">
    <location>
        <begin position="123"/>
        <end position="183"/>
    </location>
</feature>
<name>A0ABP0T0K8_9DINO</name>
<dbReference type="InterPro" id="IPR001139">
    <property type="entry name" value="Glyco_hydro_30"/>
</dbReference>
<evidence type="ECO:0000256" key="1">
    <source>
        <dbReference type="ARBA" id="ARBA00005382"/>
    </source>
</evidence>
<evidence type="ECO:0000259" key="4">
    <source>
        <dbReference type="Pfam" id="PF02055"/>
    </source>
</evidence>
<comment type="caution">
    <text evidence="6">The sequence shown here is derived from an EMBL/GenBank/DDBJ whole genome shotgun (WGS) entry which is preliminary data.</text>
</comment>
<keyword evidence="3" id="KW-0378">Hydrolase</keyword>
<keyword evidence="7" id="KW-1185">Reference proteome</keyword>
<evidence type="ECO:0008006" key="8">
    <source>
        <dbReference type="Google" id="ProtNLM"/>
    </source>
</evidence>
<evidence type="ECO:0000259" key="5">
    <source>
        <dbReference type="Pfam" id="PF17189"/>
    </source>
</evidence>
<organism evidence="6 7">
    <name type="scientific">Durusdinium trenchii</name>
    <dbReference type="NCBI Taxonomy" id="1381693"/>
    <lineage>
        <taxon>Eukaryota</taxon>
        <taxon>Sar</taxon>
        <taxon>Alveolata</taxon>
        <taxon>Dinophyceae</taxon>
        <taxon>Suessiales</taxon>
        <taxon>Symbiodiniaceae</taxon>
        <taxon>Durusdinium</taxon>
    </lineage>
</organism>
<dbReference type="Proteomes" id="UP001642484">
    <property type="component" value="Unassembled WGS sequence"/>
</dbReference>
<accession>A0ABP0T0K8</accession>
<comment type="similarity">
    <text evidence="1">Belongs to the glycosyl hydrolase 30 family.</text>
</comment>
<dbReference type="Gene3D" id="2.60.40.1180">
    <property type="entry name" value="Golgi alpha-mannosidase II"/>
    <property type="match status" value="1"/>
</dbReference>
<dbReference type="Gene3D" id="3.20.20.80">
    <property type="entry name" value="Glycosidases"/>
    <property type="match status" value="1"/>
</dbReference>
<keyword evidence="2" id="KW-0732">Signal</keyword>
<feature type="domain" description="Glycosyl hydrolase family 30 TIM-barrel" evidence="4">
    <location>
        <begin position="21"/>
        <end position="120"/>
    </location>
</feature>
<dbReference type="SUPFAM" id="SSF51445">
    <property type="entry name" value="(Trans)glycosidases"/>
    <property type="match status" value="1"/>
</dbReference>
<sequence length="191" mass="21687">MAIIAMSFGQRVKALSQAAFNVRKVHEMWPEKHIIMTEACQESGPRIWDWKLGERYAEAIIQDLEGWLEAWIDWNLILDETGGPNHVNNLVSAPVIYDTARDRLVFLSSFYYIGHFSRFIVPGAQRIAVASNRDKLKATGFMNPDGSVVTVVLNQEDYNIEFFLQVAGRAAPTQVPSRSIVTFRFHSNDVN</sequence>